<gene>
    <name evidence="2" type="ORF">ESZ91_05360</name>
</gene>
<feature type="chain" id="PRO_5039465086" evidence="1">
    <location>
        <begin position="19"/>
        <end position="614"/>
    </location>
</feature>
<keyword evidence="3" id="KW-1185">Reference proteome</keyword>
<evidence type="ECO:0000256" key="1">
    <source>
        <dbReference type="SAM" id="SignalP"/>
    </source>
</evidence>
<dbReference type="PROSITE" id="PS51257">
    <property type="entry name" value="PROKAR_LIPOPROTEIN"/>
    <property type="match status" value="1"/>
</dbReference>
<evidence type="ECO:0000313" key="2">
    <source>
        <dbReference type="EMBL" id="RXZ61818.1"/>
    </source>
</evidence>
<comment type="caution">
    <text evidence="2">The sequence shown here is derived from an EMBL/GenBank/DDBJ whole genome shotgun (WGS) entry which is preliminary data.</text>
</comment>
<sequence length="614" mass="69932">MKKFISVLCAGVMCMSLAGCGGTEKPETFTRVEDTRTLSSEQYTALNTVGTDALGRVIEEADRAREGTRYVGIWYSLWEGQHTYMQSAIYDNQVLLSTEEGAAKLASPDDCEETRLNEFHFCSQPLYGYYNMRDPWVVARHVELLTAAGVDYLCFDTTNAIVYNEVAELVLNTLQTYQNQGFKVPKAMFYVNSNTGTTARKIYNAFYQTEKYDDIWFSPNGKPMICGITSDNRGASDQVLANPDYSDVFPDSIAERFDLRESQWPQGSIEHENALPWMSWKYPQSIHPNLKAISVSVAQHDPFQINFSAKGPTSSRGYDHTTKKISKDYGAGQNFESQWKTVFDYEAQGKTVENVLLTSWNEWMAIKTFNGNETVFCDVYNEEYSRDIEMMKSDLGDNFYLQMIRNIRKYKYEDAKHYKYQKMTIDLADETLAQWENVKAHYRDFAGDAMERNYKDAVNKGTYTDTSNRNDITDVKVVHNSTDLFVYVKTAKEITAYNGTDTNWMTLYLGNDSQDADFQTYQYIVGRSPKSDGTTSVEKSTGGFNWKNAGNAEYKLYGDVIVYKIPLSLLGVSADSCHLRLKVTDNVTHPDDIMDYYISGDCAPIGRLSYSYGY</sequence>
<feature type="signal peptide" evidence="1">
    <location>
        <begin position="1"/>
        <end position="18"/>
    </location>
</feature>
<dbReference type="Gene3D" id="3.20.20.80">
    <property type="entry name" value="Glycosidases"/>
    <property type="match status" value="1"/>
</dbReference>
<reference evidence="2 3" key="1">
    <citation type="journal article" date="2019" name="Gut">
        <title>Antibiotics-induced monodominance of a novel gut bacterial order.</title>
        <authorList>
            <person name="Hildebrand F."/>
            <person name="Moitinho-Silva L."/>
            <person name="Blasche S."/>
            <person name="Jahn M.T."/>
            <person name="Gossmann T.I."/>
            <person name="Heuerta-Cepas J."/>
            <person name="Hercog R."/>
            <person name="Luetge M."/>
            <person name="Bahram M."/>
            <person name="Pryszlak A."/>
            <person name="Alves R.J."/>
            <person name="Waszak S.M."/>
            <person name="Zhu A."/>
            <person name="Ye L."/>
            <person name="Costea P.I."/>
            <person name="Aalvink S."/>
            <person name="Belzer C."/>
            <person name="Forslund S.K."/>
            <person name="Sunagawa S."/>
            <person name="Hentschel U."/>
            <person name="Merten C."/>
            <person name="Patil K.R."/>
            <person name="Benes V."/>
            <person name="Bork P."/>
        </authorList>
    </citation>
    <scope>NUCLEOTIDE SEQUENCE [LARGE SCALE GENOMIC DNA]</scope>
    <source>
        <strain evidence="2 3">HDS1380</strain>
    </source>
</reference>
<dbReference type="OrthoDB" id="2502471at2"/>
<protein>
    <submittedName>
        <fullName evidence="2">Uncharacterized protein</fullName>
    </submittedName>
</protein>
<evidence type="ECO:0000313" key="3">
    <source>
        <dbReference type="Proteomes" id="UP000291269"/>
    </source>
</evidence>
<proteinExistence type="predicted"/>
<name>A0A4Q2KB10_9FIRM</name>
<keyword evidence="1" id="KW-0732">Signal</keyword>
<dbReference type="EMBL" id="SDOZ01000002">
    <property type="protein sequence ID" value="RXZ61818.1"/>
    <property type="molecule type" value="Genomic_DNA"/>
</dbReference>
<dbReference type="Proteomes" id="UP000291269">
    <property type="component" value="Unassembled WGS sequence"/>
</dbReference>
<dbReference type="RefSeq" id="WP_129224868.1">
    <property type="nucleotide sequence ID" value="NZ_SDOZ01000002.1"/>
</dbReference>
<accession>A0A4Q2KB10</accession>
<organism evidence="2 3">
    <name type="scientific">Candidatus Borkfalkia ceftriaxoniphila</name>
    <dbReference type="NCBI Taxonomy" id="2508949"/>
    <lineage>
        <taxon>Bacteria</taxon>
        <taxon>Bacillati</taxon>
        <taxon>Bacillota</taxon>
        <taxon>Clostridia</taxon>
        <taxon>Christensenellales</taxon>
        <taxon>Christensenellaceae</taxon>
        <taxon>Candidatus Borkfalkia</taxon>
    </lineage>
</organism>
<dbReference type="AlphaFoldDB" id="A0A4Q2KB10"/>